<proteinExistence type="predicted"/>
<sequence length="73" mass="9011">MITFFQVRFFLNSLNSEEIAFLKDEFFKRIQKINQVELFYINNDMDYSDEEFCEKFYNILSPNIESVLIKMRY</sequence>
<dbReference type="AlphaFoldDB" id="A0A202BZH6"/>
<protein>
    <submittedName>
        <fullName evidence="1">Uncharacterized protein</fullName>
    </submittedName>
</protein>
<evidence type="ECO:0000313" key="1">
    <source>
        <dbReference type="EMBL" id="OVE56927.1"/>
    </source>
</evidence>
<gene>
    <name evidence="1" type="ORF">B0E34_11425</name>
</gene>
<dbReference type="EMBL" id="MVAG01000119">
    <property type="protein sequence ID" value="OVE56927.1"/>
    <property type="molecule type" value="Genomic_DNA"/>
</dbReference>
<dbReference type="Proteomes" id="UP000196355">
    <property type="component" value="Unassembled WGS sequence"/>
</dbReference>
<evidence type="ECO:0000313" key="2">
    <source>
        <dbReference type="Proteomes" id="UP000196355"/>
    </source>
</evidence>
<keyword evidence="2" id="KW-1185">Reference proteome</keyword>
<name>A0A202BZH6_9FLAO</name>
<organism evidence="1 2">
    <name type="scientific">Chryseobacterium mucoviscidosis</name>
    <dbReference type="NCBI Taxonomy" id="1945581"/>
    <lineage>
        <taxon>Bacteria</taxon>
        <taxon>Pseudomonadati</taxon>
        <taxon>Bacteroidota</taxon>
        <taxon>Flavobacteriia</taxon>
        <taxon>Flavobacteriales</taxon>
        <taxon>Weeksellaceae</taxon>
        <taxon>Chryseobacterium group</taxon>
        <taxon>Chryseobacterium</taxon>
    </lineage>
</organism>
<accession>A0A202BZH6</accession>
<comment type="caution">
    <text evidence="1">The sequence shown here is derived from an EMBL/GenBank/DDBJ whole genome shotgun (WGS) entry which is preliminary data.</text>
</comment>
<dbReference type="RefSeq" id="WP_087709574.1">
    <property type="nucleotide sequence ID" value="NZ_MVAG01000119.1"/>
</dbReference>
<reference evidence="2" key="1">
    <citation type="submission" date="2017-02" db="EMBL/GenBank/DDBJ databases">
        <authorList>
            <person name="Tetz G."/>
            <person name="Tetz V."/>
        </authorList>
    </citation>
    <scope>NUCLEOTIDE SEQUENCE [LARGE SCALE GENOMIC DNA]</scope>
    <source>
        <strain evidence="2">VT16-26</strain>
    </source>
</reference>